<gene>
    <name evidence="3" type="ORF">KL86SPO_40391</name>
</gene>
<dbReference type="InterPro" id="IPR051465">
    <property type="entry name" value="Cell_Envelope_Struct_Comp"/>
</dbReference>
<name>A0A212LWL6_9FIRM</name>
<protein>
    <submittedName>
        <fullName evidence="3">S-layer domain-containing protein</fullName>
    </submittedName>
</protein>
<dbReference type="EMBL" id="FMJE01000004">
    <property type="protein sequence ID" value="SCM81906.1"/>
    <property type="molecule type" value="Genomic_DNA"/>
</dbReference>
<feature type="chain" id="PRO_5039114014" evidence="1">
    <location>
        <begin position="21"/>
        <end position="482"/>
    </location>
</feature>
<evidence type="ECO:0000256" key="1">
    <source>
        <dbReference type="SAM" id="SignalP"/>
    </source>
</evidence>
<dbReference type="InterPro" id="IPR001119">
    <property type="entry name" value="SLH_dom"/>
</dbReference>
<dbReference type="SUPFAM" id="SSF56935">
    <property type="entry name" value="Porins"/>
    <property type="match status" value="1"/>
</dbReference>
<dbReference type="PROSITE" id="PS51272">
    <property type="entry name" value="SLH"/>
    <property type="match status" value="1"/>
</dbReference>
<feature type="signal peptide" evidence="1">
    <location>
        <begin position="1"/>
        <end position="20"/>
    </location>
</feature>
<keyword evidence="1" id="KW-0732">Signal</keyword>
<reference evidence="3" key="1">
    <citation type="submission" date="2016-08" db="EMBL/GenBank/DDBJ databases">
        <authorList>
            <person name="Seilhamer J.J."/>
        </authorList>
    </citation>
    <scope>NUCLEOTIDE SEQUENCE</scope>
    <source>
        <strain evidence="3">86</strain>
    </source>
</reference>
<dbReference type="AlphaFoldDB" id="A0A212LWL6"/>
<dbReference type="RefSeq" id="WP_288184755.1">
    <property type="nucleotide sequence ID" value="NZ_LT608335.1"/>
</dbReference>
<dbReference type="PANTHER" id="PTHR43308">
    <property type="entry name" value="OUTER MEMBRANE PROTEIN ALPHA-RELATED"/>
    <property type="match status" value="1"/>
</dbReference>
<evidence type="ECO:0000313" key="3">
    <source>
        <dbReference type="EMBL" id="SCM81906.1"/>
    </source>
</evidence>
<organism evidence="3">
    <name type="scientific">uncultured Sporomusa sp</name>
    <dbReference type="NCBI Taxonomy" id="307249"/>
    <lineage>
        <taxon>Bacteria</taxon>
        <taxon>Bacillati</taxon>
        <taxon>Bacillota</taxon>
        <taxon>Negativicutes</taxon>
        <taxon>Selenomonadales</taxon>
        <taxon>Sporomusaceae</taxon>
        <taxon>Sporomusa</taxon>
        <taxon>environmental samples</taxon>
    </lineage>
</organism>
<evidence type="ECO:0000259" key="2">
    <source>
        <dbReference type="PROSITE" id="PS51272"/>
    </source>
</evidence>
<dbReference type="PANTHER" id="PTHR43308:SF1">
    <property type="entry name" value="OUTER MEMBRANE PROTEIN ALPHA"/>
    <property type="match status" value="1"/>
</dbReference>
<proteinExistence type="predicted"/>
<dbReference type="Pfam" id="PF00395">
    <property type="entry name" value="SLH"/>
    <property type="match status" value="1"/>
</dbReference>
<sequence>MKKNLRALICTALMTTTITASGFAAALTDVPTKHWAYDAVSKLAQADIIDGYGDGTFNGDRTMSRYELAVVVARAMEKYDTADEQQQKLIDDLSKEFATELNKMGVRVAKVEAKTNTWSTGGDLRFRYHSNDPNTNVIAGGTAPTKLKGGDLFDWRARIRFSGKINEQWTGNIRFTGAWSNRFGSVNDPTSSGTTTFIDVANATGTNILGFDSVKIGRDAFAVGYTMISRSESVDGITLNKKVGAVDTMLFTGNLGVNVPGNPSSPTSDSKQFSSVQLGYSPAKNLRVGAGYFNADIPGYSGSNAGGLLADNGAAFDRSKGYNLNAAYEFSGLTLVGEFVSSSLKNAVNMADNPKGFAVQISNGTGPSSKNLFGNTPMTNPKKIGDSAWAVEYRRVESGTLPVGLGGFDAVAIAPVTSPYNVFTHGSDNIKGWLFSYEFVPAKNMTFNVTYQKLRVLDQKLTQKLVGDKLDDTLCATLNLMF</sequence>
<feature type="domain" description="SLH" evidence="2">
    <location>
        <begin position="23"/>
        <end position="86"/>
    </location>
</feature>
<accession>A0A212LWL6</accession>